<protein>
    <submittedName>
        <fullName evidence="1">Uncharacterized protein</fullName>
    </submittedName>
</protein>
<gene>
    <name evidence="1" type="ORF">BZZ03_02785</name>
</gene>
<evidence type="ECO:0000313" key="1">
    <source>
        <dbReference type="EMBL" id="OUK04709.1"/>
    </source>
</evidence>
<name>A0A252CEC9_9LACT</name>
<dbReference type="RefSeq" id="WP_086582422.1">
    <property type="nucleotide sequence ID" value="NZ_MUIZ01000002.1"/>
</dbReference>
<comment type="caution">
    <text evidence="1">The sequence shown here is derived from an EMBL/GenBank/DDBJ whole genome shotgun (WGS) entry which is preliminary data.</text>
</comment>
<evidence type="ECO:0000313" key="2">
    <source>
        <dbReference type="Proteomes" id="UP000194606"/>
    </source>
</evidence>
<sequence>MKDIKDLLSKFKLAAQPVKFLRLLQEMEQLFKAQPHNYPKDKKSQKLYLKVEDDIYFFQRKRFVQVEFLPQKANLIKVSQGSLAHVAHILGKPDADINVLLKTLRQVDDISVFQEIMTELSGNFSSNISLRQVLRSLSKK</sequence>
<reference evidence="1 2" key="1">
    <citation type="submission" date="2017-02" db="EMBL/GenBank/DDBJ databases">
        <authorList>
            <person name="Peterson S.W."/>
        </authorList>
    </citation>
    <scope>NUCLEOTIDE SEQUENCE [LARGE SCALE GENOMIC DNA]</scope>
    <source>
        <strain evidence="1">159469</strain>
    </source>
</reference>
<proteinExistence type="predicted"/>
<dbReference type="EMBL" id="MUIZ01000002">
    <property type="protein sequence ID" value="OUK04709.1"/>
    <property type="molecule type" value="Genomic_DNA"/>
</dbReference>
<dbReference type="AlphaFoldDB" id="A0A252CEC9"/>
<dbReference type="Proteomes" id="UP000194606">
    <property type="component" value="Unassembled WGS sequence"/>
</dbReference>
<organism evidence="1 2">
    <name type="scientific">Lactococcus petauri</name>
    <dbReference type="NCBI Taxonomy" id="1940789"/>
    <lineage>
        <taxon>Bacteria</taxon>
        <taxon>Bacillati</taxon>
        <taxon>Bacillota</taxon>
        <taxon>Bacilli</taxon>
        <taxon>Lactobacillales</taxon>
        <taxon>Streptococcaceae</taxon>
        <taxon>Lactococcus</taxon>
    </lineage>
</organism>
<accession>A0A252CEC9</accession>